<dbReference type="Proteomes" id="UP000095255">
    <property type="component" value="Unassembled WGS sequence"/>
</dbReference>
<dbReference type="OrthoDB" id="2962932at2"/>
<dbReference type="RefSeq" id="WP_069701510.1">
    <property type="nucleotide sequence ID" value="NZ_MJAT01000007.1"/>
</dbReference>
<protein>
    <submittedName>
        <fullName evidence="1">Uncharacterized protein</fullName>
    </submittedName>
</protein>
<gene>
    <name evidence="1" type="ORF">BHU72_14235</name>
</gene>
<reference evidence="1 2" key="1">
    <citation type="submission" date="2016-09" db="EMBL/GenBank/DDBJ databases">
        <title>Desulfuribacillus arsenicus sp. nov., an obligately anaerobic, dissimilatory arsenic- and antimonate-reducing bacterium isolated from anoxic sediments.</title>
        <authorList>
            <person name="Abin C.A."/>
            <person name="Hollibaugh J.T."/>
        </authorList>
    </citation>
    <scope>NUCLEOTIDE SEQUENCE [LARGE SCALE GENOMIC DNA]</scope>
    <source>
        <strain evidence="1 2">MLFW-2</strain>
    </source>
</reference>
<name>A0A1E5L818_9FIRM</name>
<proteinExistence type="predicted"/>
<dbReference type="EMBL" id="MJAT01000007">
    <property type="protein sequence ID" value="OEH86083.1"/>
    <property type="molecule type" value="Genomic_DNA"/>
</dbReference>
<evidence type="ECO:0000313" key="1">
    <source>
        <dbReference type="EMBL" id="OEH86083.1"/>
    </source>
</evidence>
<sequence length="215" mass="25027">METTLLKSWENLLIKSGFVFEIGKSEIKLEMETEDNVKYLMKILQTVGVAFEITGYQSLRIKEIVDEDTWFNAIEQLHTGAEGGPHDDIKIMDTYMAGIVRRVNEIGLRTDFSCDGHGTRRPRLSFYNKSDAIIFDCCLQLLSNQEWSYKSNYEICRNQRNALRHIRDPRTRSIIERDFSREWLLDIAEALYTHKAALQRVVEASKRIDVATHTF</sequence>
<comment type="caution">
    <text evidence="1">The sequence shown here is derived from an EMBL/GenBank/DDBJ whole genome shotgun (WGS) entry which is preliminary data.</text>
</comment>
<organism evidence="1 2">
    <name type="scientific">Desulfuribacillus stibiiarsenatis</name>
    <dbReference type="NCBI Taxonomy" id="1390249"/>
    <lineage>
        <taxon>Bacteria</taxon>
        <taxon>Bacillati</taxon>
        <taxon>Bacillota</taxon>
        <taxon>Desulfuribacillia</taxon>
        <taxon>Desulfuribacillales</taxon>
        <taxon>Desulfuribacillaceae</taxon>
        <taxon>Desulfuribacillus</taxon>
    </lineage>
</organism>
<evidence type="ECO:0000313" key="2">
    <source>
        <dbReference type="Proteomes" id="UP000095255"/>
    </source>
</evidence>
<accession>A0A1E5L818</accession>
<keyword evidence="2" id="KW-1185">Reference proteome</keyword>
<dbReference type="STRING" id="1390249.BHU72_14235"/>
<dbReference type="AlphaFoldDB" id="A0A1E5L818"/>